<dbReference type="AlphaFoldDB" id="A0A0A8Y4Z1"/>
<reference evidence="2" key="2">
    <citation type="journal article" date="2015" name="Data Brief">
        <title>Shoot transcriptome of the giant reed, Arundo donax.</title>
        <authorList>
            <person name="Barrero R.A."/>
            <person name="Guerrero F.D."/>
            <person name="Moolhuijzen P."/>
            <person name="Goolsby J.A."/>
            <person name="Tidwell J."/>
            <person name="Bellgard S.E."/>
            <person name="Bellgard M.I."/>
        </authorList>
    </citation>
    <scope>NUCLEOTIDE SEQUENCE</scope>
    <source>
        <tissue evidence="2">Shoot tissue taken approximately 20 cm above the soil surface</tissue>
    </source>
</reference>
<accession>A0A0A8Y4Z1</accession>
<proteinExistence type="predicted"/>
<organism evidence="2">
    <name type="scientific">Arundo donax</name>
    <name type="common">Giant reed</name>
    <name type="synonym">Donax arundinaceus</name>
    <dbReference type="NCBI Taxonomy" id="35708"/>
    <lineage>
        <taxon>Eukaryota</taxon>
        <taxon>Viridiplantae</taxon>
        <taxon>Streptophyta</taxon>
        <taxon>Embryophyta</taxon>
        <taxon>Tracheophyta</taxon>
        <taxon>Spermatophyta</taxon>
        <taxon>Magnoliopsida</taxon>
        <taxon>Liliopsida</taxon>
        <taxon>Poales</taxon>
        <taxon>Poaceae</taxon>
        <taxon>PACMAD clade</taxon>
        <taxon>Arundinoideae</taxon>
        <taxon>Arundineae</taxon>
        <taxon>Arundo</taxon>
    </lineage>
</organism>
<keyword evidence="1" id="KW-0472">Membrane</keyword>
<sequence>MSIFIRVQTHCHCAPRVTSEYLQLVSKYLGVLLFCSFIHLLHYHVFGSLDLRQRHISKHIYQHCLQILQLPRWVSFYEGLIFICNPPSYHKLVISPLRTSVIGRICLDLEPVTL</sequence>
<keyword evidence="1" id="KW-0812">Transmembrane</keyword>
<feature type="transmembrane region" description="Helical" evidence="1">
    <location>
        <begin position="28"/>
        <end position="46"/>
    </location>
</feature>
<protein>
    <submittedName>
        <fullName evidence="2">Uncharacterized protein</fullName>
    </submittedName>
</protein>
<dbReference type="EMBL" id="GBRH01276856">
    <property type="protein sequence ID" value="JAD21039.1"/>
    <property type="molecule type" value="Transcribed_RNA"/>
</dbReference>
<reference evidence="2" key="1">
    <citation type="submission" date="2014-09" db="EMBL/GenBank/DDBJ databases">
        <authorList>
            <person name="Magalhaes I.L.F."/>
            <person name="Oliveira U."/>
            <person name="Santos F.R."/>
            <person name="Vidigal T.H.D.A."/>
            <person name="Brescovit A.D."/>
            <person name="Santos A.J."/>
        </authorList>
    </citation>
    <scope>NUCLEOTIDE SEQUENCE</scope>
    <source>
        <tissue evidence="2">Shoot tissue taken approximately 20 cm above the soil surface</tissue>
    </source>
</reference>
<keyword evidence="1" id="KW-1133">Transmembrane helix</keyword>
<evidence type="ECO:0000256" key="1">
    <source>
        <dbReference type="SAM" id="Phobius"/>
    </source>
</evidence>
<name>A0A0A8Y4Z1_ARUDO</name>
<evidence type="ECO:0000313" key="2">
    <source>
        <dbReference type="EMBL" id="JAD21039.1"/>
    </source>
</evidence>